<evidence type="ECO:0000313" key="1">
    <source>
        <dbReference type="EMBL" id="MBO3100178.1"/>
    </source>
</evidence>
<protein>
    <submittedName>
        <fullName evidence="1">Polysaccharide (De)acetylase</fullName>
    </submittedName>
</protein>
<accession>A0ABS3SZ38</accession>
<organism evidence="1 2">
    <name type="scientific">Gelidibacter pelagius</name>
    <dbReference type="NCBI Taxonomy" id="2819985"/>
    <lineage>
        <taxon>Bacteria</taxon>
        <taxon>Pseudomonadati</taxon>
        <taxon>Bacteroidota</taxon>
        <taxon>Flavobacteriia</taxon>
        <taxon>Flavobacteriales</taxon>
        <taxon>Flavobacteriaceae</taxon>
        <taxon>Gelidibacter</taxon>
    </lineage>
</organism>
<gene>
    <name evidence="1" type="ORF">J4051_18045</name>
</gene>
<proteinExistence type="predicted"/>
<sequence length="368" mass="42765">MISTLKTTLSKNITNARGWKTSRKIVVIESDDWGSIRMPNKETLEQLSQKGFAVEKCAYLMNDGLESNNDLAALFEFLEKRAITPVITANFLTANPDFEKIKKYNFEEYFPESLEATLAQYPNHSKVKDLWIEGNLNKYFVSQLHGREHLNISQWMTDLRNGNKETLEAFNHKLFGISDNVVKVRRKSYQEAFGIKNNNFIVDYNKILSEAYFDFERLFGFKSKTFIAPNYTWGEDVEEITAKLGVTHLQGIVSQRIPSEKENRIILKRNYLGKQNKFGQKYLVRNVSFEPFSDRNKDWVTSALKDIKNAFFWNKPAIISMHRVNFVGGINPSNRESNLILFNKLLNKIEDHWPNVEYMSSNELAKLI</sequence>
<keyword evidence="2" id="KW-1185">Reference proteome</keyword>
<dbReference type="Proteomes" id="UP000681315">
    <property type="component" value="Unassembled WGS sequence"/>
</dbReference>
<comment type="caution">
    <text evidence="1">The sequence shown here is derived from an EMBL/GenBank/DDBJ whole genome shotgun (WGS) entry which is preliminary data.</text>
</comment>
<evidence type="ECO:0000313" key="2">
    <source>
        <dbReference type="Proteomes" id="UP000681315"/>
    </source>
</evidence>
<dbReference type="EMBL" id="JAGEVG010000031">
    <property type="protein sequence ID" value="MBO3100178.1"/>
    <property type="molecule type" value="Genomic_DNA"/>
</dbReference>
<dbReference type="RefSeq" id="WP_208235282.1">
    <property type="nucleotide sequence ID" value="NZ_JAGEVG010000031.1"/>
</dbReference>
<name>A0ABS3SZ38_9FLAO</name>
<reference evidence="1 2" key="1">
    <citation type="submission" date="2021-03" db="EMBL/GenBank/DDBJ databases">
        <title>Gelidibacter sp. nov., isolated from costal sediment.</title>
        <authorList>
            <person name="Lun K.-Y."/>
        </authorList>
    </citation>
    <scope>NUCLEOTIDE SEQUENCE [LARGE SCALE GENOMIC DNA]</scope>
    <source>
        <strain evidence="1 2">DF109</strain>
    </source>
</reference>